<evidence type="ECO:0000313" key="4">
    <source>
        <dbReference type="EMBL" id="MFI0912481.1"/>
    </source>
</evidence>
<feature type="domain" description="CBM-cenC" evidence="3">
    <location>
        <begin position="194"/>
        <end position="313"/>
    </location>
</feature>
<feature type="chain" id="PRO_5046166779" evidence="2">
    <location>
        <begin position="36"/>
        <end position="344"/>
    </location>
</feature>
<name>A0ABW7T8G5_9ACTN</name>
<dbReference type="SUPFAM" id="SSF54001">
    <property type="entry name" value="Cysteine proteinases"/>
    <property type="match status" value="1"/>
</dbReference>
<dbReference type="Proteomes" id="UP001611162">
    <property type="component" value="Unassembled WGS sequence"/>
</dbReference>
<dbReference type="InterPro" id="IPR003305">
    <property type="entry name" value="CenC_carb-bd"/>
</dbReference>
<dbReference type="SUPFAM" id="SSF49785">
    <property type="entry name" value="Galactose-binding domain-like"/>
    <property type="match status" value="1"/>
</dbReference>
<evidence type="ECO:0000256" key="1">
    <source>
        <dbReference type="ARBA" id="ARBA00022801"/>
    </source>
</evidence>
<dbReference type="Pfam" id="PF02018">
    <property type="entry name" value="CBM_4_9"/>
    <property type="match status" value="1"/>
</dbReference>
<protein>
    <submittedName>
        <fullName evidence="4">Carbohydrate binding domain-containing protein</fullName>
    </submittedName>
</protein>
<dbReference type="InterPro" id="IPR038765">
    <property type="entry name" value="Papain-like_cys_pep_sf"/>
</dbReference>
<feature type="signal peptide" evidence="2">
    <location>
        <begin position="1"/>
        <end position="35"/>
    </location>
</feature>
<keyword evidence="2" id="KW-0732">Signal</keyword>
<comment type="caution">
    <text evidence="4">The sequence shown here is derived from an EMBL/GenBank/DDBJ whole genome shotgun (WGS) entry which is preliminary data.</text>
</comment>
<evidence type="ECO:0000256" key="2">
    <source>
        <dbReference type="SAM" id="SignalP"/>
    </source>
</evidence>
<dbReference type="RefSeq" id="WP_397613366.1">
    <property type="nucleotide sequence ID" value="NZ_JBIRRB010000006.1"/>
</dbReference>
<reference evidence="4 5" key="1">
    <citation type="submission" date="2024-10" db="EMBL/GenBank/DDBJ databases">
        <title>The Natural Products Discovery Center: Release of the First 8490 Sequenced Strains for Exploring Actinobacteria Biosynthetic Diversity.</title>
        <authorList>
            <person name="Kalkreuter E."/>
            <person name="Kautsar S.A."/>
            <person name="Yang D."/>
            <person name="Bader C.D."/>
            <person name="Teijaro C.N."/>
            <person name="Fluegel L."/>
            <person name="Davis C.M."/>
            <person name="Simpson J.R."/>
            <person name="Lauterbach L."/>
            <person name="Steele A.D."/>
            <person name="Gui C."/>
            <person name="Meng S."/>
            <person name="Li G."/>
            <person name="Viehrig K."/>
            <person name="Ye F."/>
            <person name="Su P."/>
            <person name="Kiefer A.F."/>
            <person name="Nichols A."/>
            <person name="Cepeda A.J."/>
            <person name="Yan W."/>
            <person name="Fan B."/>
            <person name="Jiang Y."/>
            <person name="Adhikari A."/>
            <person name="Zheng C.-J."/>
            <person name="Schuster L."/>
            <person name="Cowan T.M."/>
            <person name="Smanski M.J."/>
            <person name="Chevrette M.G."/>
            <person name="De Carvalho L.P.S."/>
            <person name="Shen B."/>
        </authorList>
    </citation>
    <scope>NUCLEOTIDE SEQUENCE [LARGE SCALE GENOMIC DNA]</scope>
    <source>
        <strain evidence="4 5">NPDC020979</strain>
    </source>
</reference>
<keyword evidence="1" id="KW-0378">Hydrolase</keyword>
<organism evidence="4 5">
    <name type="scientific">Streptomyces abikoensis</name>
    <dbReference type="NCBI Taxonomy" id="97398"/>
    <lineage>
        <taxon>Bacteria</taxon>
        <taxon>Bacillati</taxon>
        <taxon>Actinomycetota</taxon>
        <taxon>Actinomycetes</taxon>
        <taxon>Kitasatosporales</taxon>
        <taxon>Streptomycetaceae</taxon>
        <taxon>Streptomyces</taxon>
    </lineage>
</organism>
<dbReference type="Gene3D" id="3.90.1720.10">
    <property type="entry name" value="endopeptidase domain like (from Nostoc punctiforme)"/>
    <property type="match status" value="1"/>
</dbReference>
<dbReference type="InterPro" id="IPR008979">
    <property type="entry name" value="Galactose-bd-like_sf"/>
</dbReference>
<keyword evidence="5" id="KW-1185">Reference proteome</keyword>
<accession>A0ABW7T8G5</accession>
<dbReference type="Gene3D" id="2.60.120.260">
    <property type="entry name" value="Galactose-binding domain-like"/>
    <property type="match status" value="1"/>
</dbReference>
<dbReference type="EMBL" id="JBIRRB010000006">
    <property type="protein sequence ID" value="MFI0912481.1"/>
    <property type="molecule type" value="Genomic_DNA"/>
</dbReference>
<evidence type="ECO:0000313" key="5">
    <source>
        <dbReference type="Proteomes" id="UP001611162"/>
    </source>
</evidence>
<sequence length="344" mass="38001">MPYLRTRLARLAERTVLAAFLTAFAAPLAAPPALAAPSTASSQAGAPISRWEVIQRAKTWTDAHVPYKSTDDSRYFKDGYRRDCSGFVSMAWHLITEGGGPATWQLPKVADRISKDQLATGDVLLMLPPAPDEPGHAVIFIAWTNAEHTRYEGMEEAGATVKAAVQRELSYPYSGGGDYRPYHYKEITDNAPSQNLLNNGVFEDGGGWFTKPGANFTTYCDNKARSGKCHGAVNTGSLNPGQAPSFFQDIWGSRMERGTTYSFTLWVRPENERPYQGHLTLWALGQGTQDRTETAFTARPGTWQKVTVTERIPADGFHHLRAEMYEDTPHDTLDVDEATVTVHS</sequence>
<proteinExistence type="predicted"/>
<evidence type="ECO:0000259" key="3">
    <source>
        <dbReference type="Pfam" id="PF02018"/>
    </source>
</evidence>
<gene>
    <name evidence="4" type="ORF">ACH4TF_18725</name>
</gene>